<dbReference type="Pfam" id="PF16413">
    <property type="entry name" value="Mlh1_C"/>
    <property type="match status" value="1"/>
</dbReference>
<feature type="compositionally biased region" description="Polar residues" evidence="6">
    <location>
        <begin position="1"/>
        <end position="14"/>
    </location>
</feature>
<dbReference type="FunFam" id="3.30.230.10:FF:000014">
    <property type="entry name" value="DNA mismatch repair protein Mlh1"/>
    <property type="match status" value="1"/>
</dbReference>
<dbReference type="OrthoDB" id="10263226at2759"/>
<protein>
    <submittedName>
        <fullName evidence="8">Mlh1</fullName>
    </submittedName>
</protein>
<evidence type="ECO:0000256" key="4">
    <source>
        <dbReference type="ARBA" id="ARBA00023204"/>
    </source>
</evidence>
<dbReference type="InterPro" id="IPR014721">
    <property type="entry name" value="Ribsml_uS5_D2-typ_fold_subgr"/>
</dbReference>
<dbReference type="Pfam" id="PF13589">
    <property type="entry name" value="HATPase_c_3"/>
    <property type="match status" value="1"/>
</dbReference>
<dbReference type="GO" id="GO:0032389">
    <property type="term" value="C:MutLalpha complex"/>
    <property type="evidence" value="ECO:0007669"/>
    <property type="project" value="TreeGrafter"/>
</dbReference>
<dbReference type="EMBL" id="JAEOAQ010000004">
    <property type="protein sequence ID" value="KAG5418917.1"/>
    <property type="molecule type" value="Genomic_DNA"/>
</dbReference>
<evidence type="ECO:0000256" key="2">
    <source>
        <dbReference type="ARBA" id="ARBA00006082"/>
    </source>
</evidence>
<keyword evidence="5" id="KW-0539">Nucleus</keyword>
<accession>A0A8H7ZBQ8</accession>
<evidence type="ECO:0000256" key="3">
    <source>
        <dbReference type="ARBA" id="ARBA00022763"/>
    </source>
</evidence>
<dbReference type="SUPFAM" id="SSF55874">
    <property type="entry name" value="ATPase domain of HSP90 chaperone/DNA topoisomerase II/histidine kinase"/>
    <property type="match status" value="1"/>
</dbReference>
<feature type="domain" description="DNA mismatch repair protein S5" evidence="7">
    <location>
        <begin position="249"/>
        <end position="380"/>
    </location>
</feature>
<name>A0A8H7ZBQ8_9ASCO</name>
<dbReference type="AlphaFoldDB" id="A0A8H7ZBQ8"/>
<comment type="subcellular location">
    <subcellularLocation>
        <location evidence="1">Nucleus</location>
    </subcellularLocation>
</comment>
<reference evidence="8 9" key="1">
    <citation type="submission" date="2020-12" db="EMBL/GenBank/DDBJ databases">
        <title>Effect of drift, selection, and recombination on the evolution of hybrid genomes in Candida yeast pathogens.</title>
        <authorList>
            <person name="Mixao V."/>
            <person name="Ksiezopolska E."/>
            <person name="Saus E."/>
            <person name="Boekhout T."/>
            <person name="Gacser A."/>
            <person name="Gabaldon T."/>
        </authorList>
    </citation>
    <scope>NUCLEOTIDE SEQUENCE [LARGE SCALE GENOMIC DNA]</scope>
    <source>
        <strain evidence="8 9">BP57</strain>
    </source>
</reference>
<dbReference type="Pfam" id="PF01119">
    <property type="entry name" value="DNA_mis_repair"/>
    <property type="match status" value="1"/>
</dbReference>
<dbReference type="SUPFAM" id="SSF54211">
    <property type="entry name" value="Ribosomal protein S5 domain 2-like"/>
    <property type="match status" value="1"/>
</dbReference>
<dbReference type="GO" id="GO:0005524">
    <property type="term" value="F:ATP binding"/>
    <property type="evidence" value="ECO:0007669"/>
    <property type="project" value="InterPro"/>
</dbReference>
<evidence type="ECO:0000256" key="6">
    <source>
        <dbReference type="SAM" id="MobiDB-lite"/>
    </source>
</evidence>
<comment type="caution">
    <text evidence="8">The sequence shown here is derived from an EMBL/GenBank/DDBJ whole genome shotgun (WGS) entry which is preliminary data.</text>
</comment>
<dbReference type="CDD" id="cd16926">
    <property type="entry name" value="HATPase_MutL-MLH-PMS-like"/>
    <property type="match status" value="1"/>
</dbReference>
<dbReference type="InterPro" id="IPR020568">
    <property type="entry name" value="Ribosomal_Su5_D2-typ_SF"/>
</dbReference>
<keyword evidence="3" id="KW-0227">DNA damage</keyword>
<dbReference type="GO" id="GO:0140664">
    <property type="term" value="F:ATP-dependent DNA damage sensor activity"/>
    <property type="evidence" value="ECO:0007669"/>
    <property type="project" value="InterPro"/>
</dbReference>
<feature type="region of interest" description="Disordered" evidence="6">
    <location>
        <begin position="1"/>
        <end position="29"/>
    </location>
</feature>
<dbReference type="InterPro" id="IPR014762">
    <property type="entry name" value="DNA_mismatch_repair_CS"/>
</dbReference>
<dbReference type="CDD" id="cd03483">
    <property type="entry name" value="MutL_Trans_MLH1"/>
    <property type="match status" value="1"/>
</dbReference>
<dbReference type="InterPro" id="IPR032189">
    <property type="entry name" value="Mlh1_C"/>
</dbReference>
<dbReference type="InterPro" id="IPR002099">
    <property type="entry name" value="MutL/Mlh/PMS"/>
</dbReference>
<dbReference type="InterPro" id="IPR036890">
    <property type="entry name" value="HATPase_C_sf"/>
</dbReference>
<keyword evidence="9" id="KW-1185">Reference proteome</keyword>
<proteinExistence type="inferred from homology"/>
<dbReference type="FunFam" id="3.30.565.10:FF:000109">
    <property type="entry name" value="Related to MLH1-DNA mismatch repair protein"/>
    <property type="match status" value="1"/>
</dbReference>
<comment type="similarity">
    <text evidence="2">Belongs to the DNA mismatch repair MutL/HexB family.</text>
</comment>
<organism evidence="8 9">
    <name type="scientific">Candida metapsilosis</name>
    <dbReference type="NCBI Taxonomy" id="273372"/>
    <lineage>
        <taxon>Eukaryota</taxon>
        <taxon>Fungi</taxon>
        <taxon>Dikarya</taxon>
        <taxon>Ascomycota</taxon>
        <taxon>Saccharomycotina</taxon>
        <taxon>Pichiomycetes</taxon>
        <taxon>Debaryomycetaceae</taxon>
        <taxon>Candida/Lodderomyces clade</taxon>
        <taxon>Candida</taxon>
    </lineage>
</organism>
<dbReference type="GeneID" id="93652264"/>
<dbReference type="InterPro" id="IPR038973">
    <property type="entry name" value="MutL/Mlh/Pms-like"/>
</dbReference>
<evidence type="ECO:0000256" key="5">
    <source>
        <dbReference type="ARBA" id="ARBA00023242"/>
    </source>
</evidence>
<dbReference type="GO" id="GO:0061982">
    <property type="term" value="P:meiosis I cell cycle process"/>
    <property type="evidence" value="ECO:0007669"/>
    <property type="project" value="UniProtKB-ARBA"/>
</dbReference>
<sequence length="759" mass="86132">MQSHITTPAENQSKTTHRSRARQMSQQGKIKKLDESVISKIAAGEIIIQPANALKEMLENSIDVKATNIEIVVKEGGLKLLQITDNGEGIAKEDLPLLCERFATSKLTKFEDLESIATYGFRGEALSSISHISRLSVTTKTRESKLAYKAFYLDGKLCTSTFKASGDKAVDPKPIAGRDGTQITVEDLFYNLPSRFKGLKSKSDEFAKILDVVGRYAIHTEHVGFSCKKYGDPLHQLNTRANMALKERIRTVYGSAVANELLDITIGDSTEEEPVEKVHELGLLKVTGAITNANYNNKKKIQPIIFINHRLVSCDPLKRAINSVFQFFLPKGNYPFFYVSLEIKPDNLDVNVHPTKREVRFLNEEEIIDVIVGKVHSTLANFDTSRKFQTQSIVSKRGLALDEERLDGGEADESFRSQPLKKYRQENKLVRIDASQSKINPFLQAEYPTSQILNSIDDELIGENQRQQLEVNETLGDNEVTVIDEPSQEVSTTSINPIRTQVEVNLESISKLKNELSEFVDKSLTNVFSQAVFVGIIDAEKRLCCFQYDVKLYLCDYAAVLLEFYYQVALHEFCNYGEIQFDEPIALSTILRPLYELKSAYSQESDKLVPMGEVIENIVKMREMYDEYFQIKIDNEGNLITIPMLMQNIQPDFRKLSYFIYRLGTKINYENEKQCLHGILRQIALLYVPEPIEEEEALEDVDEGDVDSTSGDQREALTHELENVLFPELKKQFLATKNLARDVIQIADLPGLYKVFERC</sequence>
<dbReference type="GO" id="GO:0016887">
    <property type="term" value="F:ATP hydrolysis activity"/>
    <property type="evidence" value="ECO:0007669"/>
    <property type="project" value="InterPro"/>
</dbReference>
<dbReference type="Gene3D" id="3.30.565.10">
    <property type="entry name" value="Histidine kinase-like ATPase, C-terminal domain"/>
    <property type="match status" value="1"/>
</dbReference>
<dbReference type="RefSeq" id="XP_067548033.1">
    <property type="nucleotide sequence ID" value="XM_067692622.1"/>
</dbReference>
<dbReference type="GO" id="GO:0030983">
    <property type="term" value="F:mismatched DNA binding"/>
    <property type="evidence" value="ECO:0007669"/>
    <property type="project" value="InterPro"/>
</dbReference>
<dbReference type="Gene3D" id="3.30.230.10">
    <property type="match status" value="1"/>
</dbReference>
<dbReference type="PROSITE" id="PS00058">
    <property type="entry name" value="DNA_MISMATCH_REPAIR_1"/>
    <property type="match status" value="1"/>
</dbReference>
<dbReference type="NCBIfam" id="TIGR00585">
    <property type="entry name" value="mutl"/>
    <property type="match status" value="1"/>
</dbReference>
<evidence type="ECO:0000259" key="7">
    <source>
        <dbReference type="SMART" id="SM01340"/>
    </source>
</evidence>
<dbReference type="InterPro" id="IPR013507">
    <property type="entry name" value="DNA_mismatch_S5_2-like"/>
</dbReference>
<gene>
    <name evidence="8" type="ORF">I9W82_003635</name>
</gene>
<evidence type="ECO:0000313" key="8">
    <source>
        <dbReference type="EMBL" id="KAG5418917.1"/>
    </source>
</evidence>
<keyword evidence="4" id="KW-0234">DNA repair</keyword>
<evidence type="ECO:0000256" key="1">
    <source>
        <dbReference type="ARBA" id="ARBA00004123"/>
    </source>
</evidence>
<dbReference type="PANTHER" id="PTHR10073">
    <property type="entry name" value="DNA MISMATCH REPAIR PROTEIN MLH, PMS, MUTL"/>
    <property type="match status" value="1"/>
</dbReference>
<dbReference type="PANTHER" id="PTHR10073:SF12">
    <property type="entry name" value="DNA MISMATCH REPAIR PROTEIN MLH1"/>
    <property type="match status" value="1"/>
</dbReference>
<dbReference type="GO" id="GO:0006298">
    <property type="term" value="P:mismatch repair"/>
    <property type="evidence" value="ECO:0007669"/>
    <property type="project" value="InterPro"/>
</dbReference>
<dbReference type="SMART" id="SM01340">
    <property type="entry name" value="DNA_mis_repair"/>
    <property type="match status" value="1"/>
</dbReference>
<evidence type="ECO:0000313" key="9">
    <source>
        <dbReference type="Proteomes" id="UP000669133"/>
    </source>
</evidence>
<dbReference type="Proteomes" id="UP000669133">
    <property type="component" value="Unassembled WGS sequence"/>
</dbReference>